<reference evidence="1" key="2">
    <citation type="submission" date="2021-10" db="EMBL/GenBank/DDBJ databases">
        <title>Phylogenomics reveals ancestral predisposition of the termite-cultivated fungus Termitomyces towards a domesticated lifestyle.</title>
        <authorList>
            <person name="Auxier B."/>
            <person name="Grum-Grzhimaylo A."/>
            <person name="Cardenas M.E."/>
            <person name="Lodge J.D."/>
            <person name="Laessoe T."/>
            <person name="Pedersen O."/>
            <person name="Smith M.E."/>
            <person name="Kuyper T.W."/>
            <person name="Franco-Molano E.A."/>
            <person name="Baroni T.J."/>
            <person name="Aanen D.K."/>
        </authorList>
    </citation>
    <scope>NUCLEOTIDE SEQUENCE</scope>
    <source>
        <strain evidence="1">D49</strain>
    </source>
</reference>
<dbReference type="EMBL" id="JABCKI010005872">
    <property type="protein sequence ID" value="KAG5636981.1"/>
    <property type="molecule type" value="Genomic_DNA"/>
</dbReference>
<protein>
    <submittedName>
        <fullName evidence="1">Uncharacterized protein</fullName>
    </submittedName>
</protein>
<organism evidence="1 2">
    <name type="scientific">Sphagnurus paluster</name>
    <dbReference type="NCBI Taxonomy" id="117069"/>
    <lineage>
        <taxon>Eukaryota</taxon>
        <taxon>Fungi</taxon>
        <taxon>Dikarya</taxon>
        <taxon>Basidiomycota</taxon>
        <taxon>Agaricomycotina</taxon>
        <taxon>Agaricomycetes</taxon>
        <taxon>Agaricomycetidae</taxon>
        <taxon>Agaricales</taxon>
        <taxon>Tricholomatineae</taxon>
        <taxon>Lyophyllaceae</taxon>
        <taxon>Sphagnurus</taxon>
    </lineage>
</organism>
<name>A0A9P7FTV4_9AGAR</name>
<keyword evidence="2" id="KW-1185">Reference proteome</keyword>
<dbReference type="Proteomes" id="UP000717328">
    <property type="component" value="Unassembled WGS sequence"/>
</dbReference>
<reference evidence="1" key="1">
    <citation type="submission" date="2021-02" db="EMBL/GenBank/DDBJ databases">
        <authorList>
            <person name="Nieuwenhuis M."/>
            <person name="Van De Peppel L.J.J."/>
        </authorList>
    </citation>
    <scope>NUCLEOTIDE SEQUENCE</scope>
    <source>
        <strain evidence="1">D49</strain>
    </source>
</reference>
<evidence type="ECO:0000313" key="2">
    <source>
        <dbReference type="Proteomes" id="UP000717328"/>
    </source>
</evidence>
<comment type="caution">
    <text evidence="1">The sequence shown here is derived from an EMBL/GenBank/DDBJ whole genome shotgun (WGS) entry which is preliminary data.</text>
</comment>
<sequence length="104" mass="10647">MDAWIWAPLPVCVGNLTGDAQTVGAALGASAVHVNCAAGAAESVRSKKHRTVTLAELAASSSVPGKTKSAGMKHFESKNRSGATGSVLLAALRSKRAGTHSRYM</sequence>
<gene>
    <name evidence="1" type="ORF">H0H81_006187</name>
</gene>
<proteinExistence type="predicted"/>
<evidence type="ECO:0000313" key="1">
    <source>
        <dbReference type="EMBL" id="KAG5636981.1"/>
    </source>
</evidence>
<accession>A0A9P7FTV4</accession>
<dbReference type="AlphaFoldDB" id="A0A9P7FTV4"/>